<dbReference type="CDD" id="cd00093">
    <property type="entry name" value="HTH_XRE"/>
    <property type="match status" value="1"/>
</dbReference>
<accession>A0ABT9VX02</accession>
<dbReference type="SMART" id="SM00530">
    <property type="entry name" value="HTH_XRE"/>
    <property type="match status" value="1"/>
</dbReference>
<dbReference type="PANTHER" id="PTHR37038">
    <property type="entry name" value="TRANSCRIPTIONAL REGULATOR-RELATED"/>
    <property type="match status" value="1"/>
</dbReference>
<dbReference type="Proteomes" id="UP001235840">
    <property type="component" value="Unassembled WGS sequence"/>
</dbReference>
<dbReference type="PROSITE" id="PS50943">
    <property type="entry name" value="HTH_CROC1"/>
    <property type="match status" value="1"/>
</dbReference>
<dbReference type="RefSeq" id="WP_307392513.1">
    <property type="nucleotide sequence ID" value="NZ_BAAADK010000045.1"/>
</dbReference>
<protein>
    <submittedName>
        <fullName evidence="2">Transcriptional regulator with XRE-family HTH domain</fullName>
    </submittedName>
</protein>
<dbReference type="InterPro" id="IPR011990">
    <property type="entry name" value="TPR-like_helical_dom_sf"/>
</dbReference>
<reference evidence="2 3" key="1">
    <citation type="submission" date="2023-07" db="EMBL/GenBank/DDBJ databases">
        <title>Genomic Encyclopedia of Type Strains, Phase IV (KMG-IV): sequencing the most valuable type-strain genomes for metagenomic binning, comparative biology and taxonomic classification.</title>
        <authorList>
            <person name="Goeker M."/>
        </authorList>
    </citation>
    <scope>NUCLEOTIDE SEQUENCE [LARGE SCALE GENOMIC DNA]</scope>
    <source>
        <strain evidence="2 3">DSM 12751</strain>
    </source>
</reference>
<dbReference type="Gene3D" id="1.10.260.40">
    <property type="entry name" value="lambda repressor-like DNA-binding domains"/>
    <property type="match status" value="1"/>
</dbReference>
<evidence type="ECO:0000313" key="2">
    <source>
        <dbReference type="EMBL" id="MDQ0165425.1"/>
    </source>
</evidence>
<evidence type="ECO:0000259" key="1">
    <source>
        <dbReference type="PROSITE" id="PS50943"/>
    </source>
</evidence>
<dbReference type="SMART" id="SM00028">
    <property type="entry name" value="TPR"/>
    <property type="match status" value="4"/>
</dbReference>
<dbReference type="InterPro" id="IPR010982">
    <property type="entry name" value="Lambda_DNA-bd_dom_sf"/>
</dbReference>
<dbReference type="EMBL" id="JAUSTY010000004">
    <property type="protein sequence ID" value="MDQ0165425.1"/>
    <property type="molecule type" value="Genomic_DNA"/>
</dbReference>
<sequence length="424" mass="50653">MIGQRIFFFRKSKGMTQEQLAKGICSISHLSKIENGHEAPSQDIITHLCHRLGINIEDVDSKEELEQITQLLEEWYGLMVNKERNEAKNIYPKIQEKMEHVQDPTVLLRYKLYYIRFCLMRAEYEEAEEKVKEFSQYEKSVSKELLYLFYFLQGILTYSKGEYSESLTFLKKAEEIAEKLRLIEAELYYMLALAHIQLHDITFSINFASQALELFQQNFQINRCLECEVLIGINNLRLRNYNVAEKHFLSALKVAKSLKYTELIYMNYHNLGYLHQKMNSSKAIHYFHECLKYFHSNEDEIGLKEEKYCQTSFSLAKEYYNLNDFKQMLEWVEKGEHMAFVHDLTTYILHFKVLRFRIEEQEDPIKESILKDEVIPYFVDKKLWIYVADYAQMLADIYYANHKYKSASQYYQLVIQANRNVLKF</sequence>
<dbReference type="InterPro" id="IPR053163">
    <property type="entry name" value="HTH-type_regulator_Rgg"/>
</dbReference>
<dbReference type="Gene3D" id="1.25.40.10">
    <property type="entry name" value="Tetratricopeptide repeat domain"/>
    <property type="match status" value="1"/>
</dbReference>
<dbReference type="PANTHER" id="PTHR37038:SF14">
    <property type="entry name" value="TRANSCRIPTIONAL ACTIVATOR"/>
    <property type="match status" value="1"/>
</dbReference>
<dbReference type="Pfam" id="PF01381">
    <property type="entry name" value="HTH_3"/>
    <property type="match status" value="1"/>
</dbReference>
<dbReference type="InterPro" id="IPR001387">
    <property type="entry name" value="Cro/C1-type_HTH"/>
</dbReference>
<dbReference type="SUPFAM" id="SSF48452">
    <property type="entry name" value="TPR-like"/>
    <property type="match status" value="1"/>
</dbReference>
<proteinExistence type="predicted"/>
<organism evidence="2 3">
    <name type="scientific">Caldalkalibacillus horti</name>
    <dbReference type="NCBI Taxonomy" id="77523"/>
    <lineage>
        <taxon>Bacteria</taxon>
        <taxon>Bacillati</taxon>
        <taxon>Bacillota</taxon>
        <taxon>Bacilli</taxon>
        <taxon>Bacillales</taxon>
        <taxon>Bacillaceae</taxon>
        <taxon>Caldalkalibacillus</taxon>
    </lineage>
</organism>
<dbReference type="SUPFAM" id="SSF47413">
    <property type="entry name" value="lambda repressor-like DNA-binding domains"/>
    <property type="match status" value="1"/>
</dbReference>
<evidence type="ECO:0000313" key="3">
    <source>
        <dbReference type="Proteomes" id="UP001235840"/>
    </source>
</evidence>
<comment type="caution">
    <text evidence="2">The sequence shown here is derived from an EMBL/GenBank/DDBJ whole genome shotgun (WGS) entry which is preliminary data.</text>
</comment>
<dbReference type="InterPro" id="IPR019734">
    <property type="entry name" value="TPR_rpt"/>
</dbReference>
<feature type="domain" description="HTH cro/C1-type" evidence="1">
    <location>
        <begin position="10"/>
        <end position="59"/>
    </location>
</feature>
<name>A0ABT9VX02_9BACI</name>
<keyword evidence="3" id="KW-1185">Reference proteome</keyword>
<gene>
    <name evidence="2" type="ORF">J2S11_001325</name>
</gene>